<dbReference type="Proteomes" id="UP000076925">
    <property type="component" value="Unassembled WGS sequence"/>
</dbReference>
<organism evidence="2 3">
    <name type="scientific">Scytonema hofmannii PCC 7110</name>
    <dbReference type="NCBI Taxonomy" id="128403"/>
    <lineage>
        <taxon>Bacteria</taxon>
        <taxon>Bacillati</taxon>
        <taxon>Cyanobacteriota</taxon>
        <taxon>Cyanophyceae</taxon>
        <taxon>Nostocales</taxon>
        <taxon>Scytonemataceae</taxon>
        <taxon>Scytonema</taxon>
    </lineage>
</organism>
<dbReference type="AlphaFoldDB" id="A0A139X647"/>
<dbReference type="OrthoDB" id="450111at2"/>
<evidence type="ECO:0000313" key="3">
    <source>
        <dbReference type="Proteomes" id="UP000076925"/>
    </source>
</evidence>
<dbReference type="SUPFAM" id="SSF56281">
    <property type="entry name" value="Metallo-hydrolase/oxidoreductase"/>
    <property type="match status" value="1"/>
</dbReference>
<reference evidence="2 3" key="1">
    <citation type="journal article" date="2013" name="Genome Biol. Evol.">
        <title>Genomes of Stigonematalean cyanobacteria (subsection V) and the evolution of oxygenic photosynthesis from prokaryotes to plastids.</title>
        <authorList>
            <person name="Dagan T."/>
            <person name="Roettger M."/>
            <person name="Stucken K."/>
            <person name="Landan G."/>
            <person name="Koch R."/>
            <person name="Major P."/>
            <person name="Gould S.B."/>
            <person name="Goremykin V.V."/>
            <person name="Rippka R."/>
            <person name="Tandeau de Marsac N."/>
            <person name="Gugger M."/>
            <person name="Lockhart P.J."/>
            <person name="Allen J.F."/>
            <person name="Brune I."/>
            <person name="Maus I."/>
            <person name="Puhler A."/>
            <person name="Martin W.F."/>
        </authorList>
    </citation>
    <scope>NUCLEOTIDE SEQUENCE [LARGE SCALE GENOMIC DNA]</scope>
    <source>
        <strain evidence="2 3">PCC 7110</strain>
    </source>
</reference>
<dbReference type="EMBL" id="ANNX02000030">
    <property type="protein sequence ID" value="KYC40179.1"/>
    <property type="molecule type" value="Genomic_DNA"/>
</dbReference>
<comment type="caution">
    <text evidence="2">The sequence shown here is derived from an EMBL/GenBank/DDBJ whole genome shotgun (WGS) entry which is preliminary data.</text>
</comment>
<evidence type="ECO:0008006" key="4">
    <source>
        <dbReference type="Google" id="ProtNLM"/>
    </source>
</evidence>
<accession>A0A139X647</accession>
<feature type="transmembrane region" description="Helical" evidence="1">
    <location>
        <begin position="203"/>
        <end position="223"/>
    </location>
</feature>
<sequence length="276" mass="30880">MNQEKGDASELFYSFFSSIKPRQHKNTSGQDEWQSHVLPHGAIEELAPSLWHVTGTLPSSTIVPREMVLYRFAEDSLLIHSAIALNEPEMAKLESLGTPKILIVPNRIHRLDANVYKQRYPQLIVVCPAAAKPHVEQVVAVDGIAEEVLPTYGIICHEPIGIRPQELVYELSLPTGKALVFTDILFNLNRSYFQQHLPTGEFLLQWLGTSVIGSSGFFGITGLGKRFFMKDRNAYRQWLEALADSIPDLQVISVAHGSPIVADCNNRLREAAKRLL</sequence>
<evidence type="ECO:0000256" key="1">
    <source>
        <dbReference type="SAM" id="Phobius"/>
    </source>
</evidence>
<keyword evidence="1" id="KW-0472">Membrane</keyword>
<proteinExistence type="predicted"/>
<protein>
    <recommendedName>
        <fullName evidence="4">DUF4336 domain-containing protein</fullName>
    </recommendedName>
</protein>
<name>A0A139X647_9CYAN</name>
<dbReference type="RefSeq" id="WP_017749574.1">
    <property type="nucleotide sequence ID" value="NZ_KQ976354.1"/>
</dbReference>
<evidence type="ECO:0000313" key="2">
    <source>
        <dbReference type="EMBL" id="KYC40179.1"/>
    </source>
</evidence>
<gene>
    <name evidence="2" type="ORF">WA1_26940</name>
</gene>
<keyword evidence="1" id="KW-1133">Transmembrane helix</keyword>
<keyword evidence="3" id="KW-1185">Reference proteome</keyword>
<keyword evidence="1" id="KW-0812">Transmembrane</keyword>
<dbReference type="InterPro" id="IPR036866">
    <property type="entry name" value="RibonucZ/Hydroxyglut_hydro"/>
</dbReference>